<reference evidence="2 3" key="1">
    <citation type="submission" date="2022-06" db="EMBL/GenBank/DDBJ databases">
        <title>Paraconexibacter antarcticus.</title>
        <authorList>
            <person name="Kim C.S."/>
        </authorList>
    </citation>
    <scope>NUCLEOTIDE SEQUENCE [LARGE SCALE GENOMIC DNA]</scope>
    <source>
        <strain evidence="2 3">02-257</strain>
    </source>
</reference>
<proteinExistence type="predicted"/>
<dbReference type="GO" id="GO:0008879">
    <property type="term" value="F:glucose-1-phosphate thymidylyltransferase activity"/>
    <property type="evidence" value="ECO:0007669"/>
    <property type="project" value="UniProtKB-EC"/>
</dbReference>
<accession>A0ABY5DQS6</accession>
<dbReference type="Pfam" id="PF00483">
    <property type="entry name" value="NTP_transferase"/>
    <property type="match status" value="1"/>
</dbReference>
<organism evidence="2 3">
    <name type="scientific">Paraconexibacter antarcticus</name>
    <dbReference type="NCBI Taxonomy" id="2949664"/>
    <lineage>
        <taxon>Bacteria</taxon>
        <taxon>Bacillati</taxon>
        <taxon>Actinomycetota</taxon>
        <taxon>Thermoleophilia</taxon>
        <taxon>Solirubrobacterales</taxon>
        <taxon>Paraconexibacteraceae</taxon>
        <taxon>Paraconexibacter</taxon>
    </lineage>
</organism>
<keyword evidence="2" id="KW-0548">Nucleotidyltransferase</keyword>
<dbReference type="InterPro" id="IPR005908">
    <property type="entry name" value="G1P_thy_trans_l"/>
</dbReference>
<protein>
    <submittedName>
        <fullName evidence="2">Glucose-1-phosphate thymidylyltransferase</fullName>
        <ecNumber evidence="2">2.7.7.24</ecNumber>
    </submittedName>
</protein>
<dbReference type="Proteomes" id="UP001056035">
    <property type="component" value="Chromosome"/>
</dbReference>
<dbReference type="Gene3D" id="3.90.550.10">
    <property type="entry name" value="Spore Coat Polysaccharide Biosynthesis Protein SpsA, Chain A"/>
    <property type="match status" value="1"/>
</dbReference>
<sequence length="358" mass="38191">MNPLKGLILSGGKGTRLRPITHTSAKQLVPVANRPVLFYGIEAMASAGIEEIGIIIAPETGDEIREVAGDGSQFGVSITYIVQDEPAGLAHAVLTAEPFLGDSPFVMYLGDNLLQGGIHDLVAAFTASEPDALILLTPVDEPQHFGVAELGEDGRVVALAEKPPEPKTNLALVGVYMFTPGIHDAARAIKPSPRGELEITDAIQYLVDSGKRVEPHVVQGWWKDTGRLADMLEANRLILDTIKTRVDGELVESQVDGRVVVEAGAVLTRATVRGPAIIGAGARLTDCYVGPYSAIGEECVIENAEVEHSILLQGSSVTGLDGRMESSLLGRDVKIGRSDRQPKAYRFMVGDTSEIEIL</sequence>
<gene>
    <name evidence="2" type="ORF">NBH00_23990</name>
</gene>
<name>A0ABY5DQS6_9ACTN</name>
<evidence type="ECO:0000313" key="2">
    <source>
        <dbReference type="EMBL" id="UTI64385.1"/>
    </source>
</evidence>
<dbReference type="RefSeq" id="WP_254571090.1">
    <property type="nucleotide sequence ID" value="NZ_CP098502.1"/>
</dbReference>
<dbReference type="InterPro" id="IPR029044">
    <property type="entry name" value="Nucleotide-diphossugar_trans"/>
</dbReference>
<dbReference type="PANTHER" id="PTHR42883">
    <property type="entry name" value="GLUCOSE-1-PHOSPHATE THYMIDYLTRANSFERASE"/>
    <property type="match status" value="1"/>
</dbReference>
<dbReference type="InterPro" id="IPR005835">
    <property type="entry name" value="NTP_transferase_dom"/>
</dbReference>
<feature type="domain" description="Nucleotidyl transferase" evidence="1">
    <location>
        <begin position="5"/>
        <end position="239"/>
    </location>
</feature>
<dbReference type="Gene3D" id="2.160.10.10">
    <property type="entry name" value="Hexapeptide repeat proteins"/>
    <property type="match status" value="1"/>
</dbReference>
<dbReference type="PANTHER" id="PTHR42883:SF2">
    <property type="entry name" value="THYMIDYLYLTRANSFERASE"/>
    <property type="match status" value="1"/>
</dbReference>
<dbReference type="CDD" id="cd04189">
    <property type="entry name" value="G1P_TT_long"/>
    <property type="match status" value="1"/>
</dbReference>
<evidence type="ECO:0000313" key="3">
    <source>
        <dbReference type="Proteomes" id="UP001056035"/>
    </source>
</evidence>
<evidence type="ECO:0000259" key="1">
    <source>
        <dbReference type="Pfam" id="PF00483"/>
    </source>
</evidence>
<dbReference type="EC" id="2.7.7.24" evidence="2"/>
<dbReference type="SUPFAM" id="SSF53448">
    <property type="entry name" value="Nucleotide-diphospho-sugar transferases"/>
    <property type="match status" value="1"/>
</dbReference>
<keyword evidence="2" id="KW-0808">Transferase</keyword>
<dbReference type="NCBIfam" id="TIGR01208">
    <property type="entry name" value="rmlA_long"/>
    <property type="match status" value="1"/>
</dbReference>
<dbReference type="EMBL" id="CP098502">
    <property type="protein sequence ID" value="UTI64385.1"/>
    <property type="molecule type" value="Genomic_DNA"/>
</dbReference>
<keyword evidence="3" id="KW-1185">Reference proteome</keyword>